<dbReference type="PROSITE" id="PS51318">
    <property type="entry name" value="TAT"/>
    <property type="match status" value="1"/>
</dbReference>
<dbReference type="Pfam" id="PF13416">
    <property type="entry name" value="SBP_bac_8"/>
    <property type="match status" value="1"/>
</dbReference>
<accession>A0A7D5Q9S0</accession>
<dbReference type="PANTHER" id="PTHR43649">
    <property type="entry name" value="ARABINOSE-BINDING PROTEIN-RELATED"/>
    <property type="match status" value="1"/>
</dbReference>
<dbReference type="AlphaFoldDB" id="A0A7D5Q9S0"/>
<name>A0A7D5Q9S0_9EURY</name>
<dbReference type="Gene3D" id="3.40.190.10">
    <property type="entry name" value="Periplasmic binding protein-like II"/>
    <property type="match status" value="1"/>
</dbReference>
<gene>
    <name evidence="2" type="ORF">HUG12_09360</name>
</gene>
<evidence type="ECO:0000313" key="2">
    <source>
        <dbReference type="EMBL" id="QLG61916.1"/>
    </source>
</evidence>
<dbReference type="Proteomes" id="UP000509626">
    <property type="component" value="Chromosome"/>
</dbReference>
<sequence length="475" mass="53150">MSMNSDSNGRGTSPRASRRTFIKVAGASGIAGLSGCSGGGDESDDGNGAATGTNGSDISGQEVHLLSQENSEPFQEYWESLAADFEDETGASVRIEYIGETGSAQERIIQLLQSNDPPEVAQVVVPNAATFGSQGVLADHSEVINTLEERYGALPEQFLFEFDGDNTFVPNHQTIHSQWYREDVFDEVPNTWEKELAMAREHDDGQGGTRGAFLSNASELGEPTFSLFTRGWGNDAVVCQRDDNDNVQVVMDEEPYRSRWIEVFEHVQELAQYSPDNTGVDYTDLFDAMEQELTYQLYIYGSRGKDTDSNDFVENIRNTTAPVPEEKYEEGGRRSWANTTGYLTFRGSNEQAGQEFLKFWTRPENYYEFFTITPVHLLPTQPQILEDSEFQDQLQEALGPQWDYERDVVDLVEMANTSFDIPLETNPPNPYAGPIFSSFELGKIQRDILIDGRNIEEAIDARAQNMQGIIDETQI</sequence>
<dbReference type="KEGG" id="halu:HUG12_09360"/>
<organism evidence="2 3">
    <name type="scientific">Halorarum salinum</name>
    <dbReference type="NCBI Taxonomy" id="2743089"/>
    <lineage>
        <taxon>Archaea</taxon>
        <taxon>Methanobacteriati</taxon>
        <taxon>Methanobacteriota</taxon>
        <taxon>Stenosarchaea group</taxon>
        <taxon>Halobacteria</taxon>
        <taxon>Halobacteriales</taxon>
        <taxon>Haloferacaceae</taxon>
        <taxon>Halorarum</taxon>
    </lineage>
</organism>
<dbReference type="InterPro" id="IPR050490">
    <property type="entry name" value="Bact_solute-bd_prot1"/>
</dbReference>
<dbReference type="SUPFAM" id="SSF53850">
    <property type="entry name" value="Periplasmic binding protein-like II"/>
    <property type="match status" value="1"/>
</dbReference>
<proteinExistence type="predicted"/>
<dbReference type="InterPro" id="IPR006311">
    <property type="entry name" value="TAT_signal"/>
</dbReference>
<evidence type="ECO:0000256" key="1">
    <source>
        <dbReference type="SAM" id="MobiDB-lite"/>
    </source>
</evidence>
<evidence type="ECO:0000313" key="3">
    <source>
        <dbReference type="Proteomes" id="UP000509626"/>
    </source>
</evidence>
<dbReference type="InterPro" id="IPR006059">
    <property type="entry name" value="SBP"/>
</dbReference>
<dbReference type="PANTHER" id="PTHR43649:SF12">
    <property type="entry name" value="DIACETYLCHITOBIOSE BINDING PROTEIN DASA"/>
    <property type="match status" value="1"/>
</dbReference>
<protein>
    <submittedName>
        <fullName evidence="2">Extracellular solute-binding protein</fullName>
    </submittedName>
</protein>
<keyword evidence="3" id="KW-1185">Reference proteome</keyword>
<feature type="region of interest" description="Disordered" evidence="1">
    <location>
        <begin position="35"/>
        <end position="58"/>
    </location>
</feature>
<reference evidence="2 3" key="1">
    <citation type="submission" date="2020-06" db="EMBL/GenBank/DDBJ databases">
        <title>NJ-3-1, isolated from saline soil.</title>
        <authorList>
            <person name="Cui H.L."/>
            <person name="Shi X."/>
        </authorList>
    </citation>
    <scope>NUCLEOTIDE SEQUENCE [LARGE SCALE GENOMIC DNA]</scope>
    <source>
        <strain evidence="2 3">NJ-3-1</strain>
    </source>
</reference>
<dbReference type="EMBL" id="CP058579">
    <property type="protein sequence ID" value="QLG61916.1"/>
    <property type="molecule type" value="Genomic_DNA"/>
</dbReference>